<name>A0A4S8RCG5_9HELO</name>
<dbReference type="EMBL" id="PQXL01000002">
    <property type="protein sequence ID" value="THV55887.1"/>
    <property type="molecule type" value="Genomic_DNA"/>
</dbReference>
<organism evidence="1 2">
    <name type="scientific">Botrytis galanthina</name>
    <dbReference type="NCBI Taxonomy" id="278940"/>
    <lineage>
        <taxon>Eukaryota</taxon>
        <taxon>Fungi</taxon>
        <taxon>Dikarya</taxon>
        <taxon>Ascomycota</taxon>
        <taxon>Pezizomycotina</taxon>
        <taxon>Leotiomycetes</taxon>
        <taxon>Helotiales</taxon>
        <taxon>Sclerotiniaceae</taxon>
        <taxon>Botrytis</taxon>
    </lineage>
</organism>
<evidence type="ECO:0000313" key="1">
    <source>
        <dbReference type="EMBL" id="THV55887.1"/>
    </source>
</evidence>
<sequence>MPPIDPDRPKMPVRGETLPARGAKILAEGNAHKAVRNRESGTDNFHHGRQVERCSTQAVVAVQHHVNTFAFQGSRVLVILESFSKN</sequence>
<keyword evidence="2" id="KW-1185">Reference proteome</keyword>
<accession>A0A4S8RCG5</accession>
<dbReference type="AlphaFoldDB" id="A0A4S8RCG5"/>
<evidence type="ECO:0000313" key="2">
    <source>
        <dbReference type="Proteomes" id="UP000308671"/>
    </source>
</evidence>
<reference evidence="1 2" key="1">
    <citation type="submission" date="2017-12" db="EMBL/GenBank/DDBJ databases">
        <title>Comparative genomics of Botrytis spp.</title>
        <authorList>
            <person name="Valero-Jimenez C.A."/>
            <person name="Tapia P."/>
            <person name="Veloso J."/>
            <person name="Silva-Moreno E."/>
            <person name="Staats M."/>
            <person name="Valdes J.H."/>
            <person name="Van Kan J.A.L."/>
        </authorList>
    </citation>
    <scope>NUCLEOTIDE SEQUENCE [LARGE SCALE GENOMIC DNA]</scope>
    <source>
        <strain evidence="1 2">MUCL435</strain>
    </source>
</reference>
<proteinExistence type="predicted"/>
<dbReference type="Proteomes" id="UP000308671">
    <property type="component" value="Unassembled WGS sequence"/>
</dbReference>
<gene>
    <name evidence="1" type="ORF">BGAL_0002g00420</name>
</gene>
<comment type="caution">
    <text evidence="1">The sequence shown here is derived from an EMBL/GenBank/DDBJ whole genome shotgun (WGS) entry which is preliminary data.</text>
</comment>
<protein>
    <submittedName>
        <fullName evidence="1">Uncharacterized protein</fullName>
    </submittedName>
</protein>